<keyword evidence="8" id="KW-1185">Reference proteome</keyword>
<dbReference type="CDD" id="cd06225">
    <property type="entry name" value="HAMP"/>
    <property type="match status" value="1"/>
</dbReference>
<feature type="transmembrane region" description="Helical" evidence="4">
    <location>
        <begin position="184"/>
        <end position="206"/>
    </location>
</feature>
<evidence type="ECO:0000256" key="1">
    <source>
        <dbReference type="ARBA" id="ARBA00023224"/>
    </source>
</evidence>
<keyword evidence="1 3" id="KW-0807">Transducer</keyword>
<organism evidence="7 8">
    <name type="scientific">Muricoccus pecuniae</name>
    <dbReference type="NCBI Taxonomy" id="693023"/>
    <lineage>
        <taxon>Bacteria</taxon>
        <taxon>Pseudomonadati</taxon>
        <taxon>Pseudomonadota</taxon>
        <taxon>Alphaproteobacteria</taxon>
        <taxon>Acetobacterales</taxon>
        <taxon>Roseomonadaceae</taxon>
        <taxon>Muricoccus</taxon>
    </lineage>
</organism>
<name>A0A840YK10_9PROT</name>
<gene>
    <name evidence="7" type="ORF">FHS87_002705</name>
</gene>
<dbReference type="Proteomes" id="UP000580654">
    <property type="component" value="Unassembled WGS sequence"/>
</dbReference>
<keyword evidence="4" id="KW-0472">Membrane</keyword>
<dbReference type="SMART" id="SM00304">
    <property type="entry name" value="HAMP"/>
    <property type="match status" value="1"/>
</dbReference>
<dbReference type="SUPFAM" id="SSF58104">
    <property type="entry name" value="Methyl-accepting chemotaxis protein (MCP) signaling domain"/>
    <property type="match status" value="1"/>
</dbReference>
<evidence type="ECO:0000256" key="4">
    <source>
        <dbReference type="SAM" id="Phobius"/>
    </source>
</evidence>
<dbReference type="PROSITE" id="PS50885">
    <property type="entry name" value="HAMP"/>
    <property type="match status" value="1"/>
</dbReference>
<dbReference type="Pfam" id="PF00015">
    <property type="entry name" value="MCPsignal"/>
    <property type="match status" value="1"/>
</dbReference>
<dbReference type="EMBL" id="JACIJD010000011">
    <property type="protein sequence ID" value="MBB5694653.1"/>
    <property type="molecule type" value="Genomic_DNA"/>
</dbReference>
<feature type="transmembrane region" description="Helical" evidence="4">
    <location>
        <begin position="6"/>
        <end position="27"/>
    </location>
</feature>
<dbReference type="InterPro" id="IPR024478">
    <property type="entry name" value="HlyB_4HB_MCP"/>
</dbReference>
<dbReference type="AlphaFoldDB" id="A0A840YK10"/>
<sequence>MLLRTRIIAGVMASALTTAAIGGFAMMRTSAIDAETKMIATNWLPSVDMIATASEEVQVFRQSVMRHALVRTEADKREVERLAENVAGRLNDFMARYPEMLTGQEEKAIFDTVRPAWEAYAREAKVTFDLSRAGRDEEVLARILGVNAARARDLTAAFQRLKEYNRKGSEGSATEASQMVVSSLIFISVATLLALLGAVVAVVWLVRGVSRPVLEVAGTMRRMAGGELNLAIAGQDRKDEIGEMARALEVFRVKVADGERLSAEQKKGAEAQRQRGERLDGLLKDFGSHIRETLDGTRSAAERLGLTAVDMSRAAEQGTQLTGALSGASDGASANAQTAAAATEELTASIGEITRQVARSAEVARRAVQETERTDRTVRDLAETASRIGEVVRLINNIAGQTNLLALNATIEAARAGEAGRGFAVVASEVKSLAAQTAKATEEIGQQVAGIQGATGQAVEAIQAIGEVVSEINETTSAIAAAVEEQGAATQEIARNVSGTAEAAQAVSRETGVVRDAAATTGVAAGQVRDASAEVSRLSDALRDQVNRFMADVRAA</sequence>
<dbReference type="PROSITE" id="PS50111">
    <property type="entry name" value="CHEMOTAXIS_TRANSDUC_2"/>
    <property type="match status" value="1"/>
</dbReference>
<comment type="similarity">
    <text evidence="2">Belongs to the methyl-accepting chemotaxis (MCP) protein family.</text>
</comment>
<evidence type="ECO:0000256" key="2">
    <source>
        <dbReference type="ARBA" id="ARBA00029447"/>
    </source>
</evidence>
<dbReference type="GO" id="GO:0007165">
    <property type="term" value="P:signal transduction"/>
    <property type="evidence" value="ECO:0007669"/>
    <property type="project" value="UniProtKB-KW"/>
</dbReference>
<comment type="caution">
    <text evidence="7">The sequence shown here is derived from an EMBL/GenBank/DDBJ whole genome shotgun (WGS) entry which is preliminary data.</text>
</comment>
<dbReference type="Pfam" id="PF12729">
    <property type="entry name" value="4HB_MCP_1"/>
    <property type="match status" value="1"/>
</dbReference>
<keyword evidence="4" id="KW-0812">Transmembrane</keyword>
<accession>A0A840YK10</accession>
<dbReference type="PANTHER" id="PTHR32089">
    <property type="entry name" value="METHYL-ACCEPTING CHEMOTAXIS PROTEIN MCPB"/>
    <property type="match status" value="1"/>
</dbReference>
<dbReference type="Gene3D" id="6.10.340.10">
    <property type="match status" value="1"/>
</dbReference>
<protein>
    <submittedName>
        <fullName evidence="7">Methyl-accepting chemotaxis protein</fullName>
    </submittedName>
</protein>
<proteinExistence type="inferred from homology"/>
<reference evidence="7 8" key="1">
    <citation type="submission" date="2020-08" db="EMBL/GenBank/DDBJ databases">
        <title>Genomic Encyclopedia of Type Strains, Phase IV (KMG-IV): sequencing the most valuable type-strain genomes for metagenomic binning, comparative biology and taxonomic classification.</title>
        <authorList>
            <person name="Goeker M."/>
        </authorList>
    </citation>
    <scope>NUCLEOTIDE SEQUENCE [LARGE SCALE GENOMIC DNA]</scope>
    <source>
        <strain evidence="7 8">DSM 25622</strain>
    </source>
</reference>
<dbReference type="RefSeq" id="WP_184519070.1">
    <property type="nucleotide sequence ID" value="NZ_JACIJD010000011.1"/>
</dbReference>
<dbReference type="GO" id="GO:0016020">
    <property type="term" value="C:membrane"/>
    <property type="evidence" value="ECO:0007669"/>
    <property type="project" value="InterPro"/>
</dbReference>
<dbReference type="Pfam" id="PF00672">
    <property type="entry name" value="HAMP"/>
    <property type="match status" value="1"/>
</dbReference>
<evidence type="ECO:0000259" key="5">
    <source>
        <dbReference type="PROSITE" id="PS50111"/>
    </source>
</evidence>
<evidence type="ECO:0000256" key="3">
    <source>
        <dbReference type="PROSITE-ProRule" id="PRU00284"/>
    </source>
</evidence>
<dbReference type="InterPro" id="IPR004089">
    <property type="entry name" value="MCPsignal_dom"/>
</dbReference>
<evidence type="ECO:0000313" key="8">
    <source>
        <dbReference type="Proteomes" id="UP000580654"/>
    </source>
</evidence>
<dbReference type="InterPro" id="IPR003660">
    <property type="entry name" value="HAMP_dom"/>
</dbReference>
<evidence type="ECO:0000259" key="6">
    <source>
        <dbReference type="PROSITE" id="PS50885"/>
    </source>
</evidence>
<evidence type="ECO:0000313" key="7">
    <source>
        <dbReference type="EMBL" id="MBB5694653.1"/>
    </source>
</evidence>
<keyword evidence="4" id="KW-1133">Transmembrane helix</keyword>
<dbReference type="Gene3D" id="1.10.287.950">
    <property type="entry name" value="Methyl-accepting chemotaxis protein"/>
    <property type="match status" value="1"/>
</dbReference>
<feature type="domain" description="Methyl-accepting transducer" evidence="5">
    <location>
        <begin position="300"/>
        <end position="525"/>
    </location>
</feature>
<dbReference type="PANTHER" id="PTHR32089:SF112">
    <property type="entry name" value="LYSOZYME-LIKE PROTEIN-RELATED"/>
    <property type="match status" value="1"/>
</dbReference>
<dbReference type="SMART" id="SM00283">
    <property type="entry name" value="MA"/>
    <property type="match status" value="1"/>
</dbReference>
<feature type="domain" description="HAMP" evidence="6">
    <location>
        <begin position="207"/>
        <end position="260"/>
    </location>
</feature>